<dbReference type="PRINTS" id="PR00421">
    <property type="entry name" value="THIOREDOXIN"/>
</dbReference>
<comment type="similarity">
    <text evidence="1">Belongs to the thioredoxin family.</text>
</comment>
<dbReference type="RefSeq" id="WP_407346806.1">
    <property type="nucleotide sequence ID" value="NZ_CP136864.1"/>
</dbReference>
<keyword evidence="10" id="KW-1185">Reference proteome</keyword>
<dbReference type="InterPro" id="IPR005746">
    <property type="entry name" value="Thioredoxin"/>
</dbReference>
<protein>
    <recommendedName>
        <fullName evidence="7">Thioredoxin</fullName>
    </recommendedName>
</protein>
<evidence type="ECO:0000313" key="10">
    <source>
        <dbReference type="Proteomes" id="UP001626537"/>
    </source>
</evidence>
<evidence type="ECO:0000259" key="8">
    <source>
        <dbReference type="PROSITE" id="PS51352"/>
    </source>
</evidence>
<evidence type="ECO:0000256" key="3">
    <source>
        <dbReference type="ARBA" id="ARBA00022723"/>
    </source>
</evidence>
<dbReference type="SUPFAM" id="SSF52833">
    <property type="entry name" value="Thioredoxin-like"/>
    <property type="match status" value="1"/>
</dbReference>
<accession>A0ABZ0I0R3</accession>
<evidence type="ECO:0000256" key="5">
    <source>
        <dbReference type="ARBA" id="ARBA00023157"/>
    </source>
</evidence>
<dbReference type="Gene3D" id="3.40.30.10">
    <property type="entry name" value="Glutaredoxin"/>
    <property type="match status" value="1"/>
</dbReference>
<dbReference type="InterPro" id="IPR036249">
    <property type="entry name" value="Thioredoxin-like_sf"/>
</dbReference>
<dbReference type="CDD" id="cd02947">
    <property type="entry name" value="TRX_family"/>
    <property type="match status" value="1"/>
</dbReference>
<dbReference type="PROSITE" id="PS00194">
    <property type="entry name" value="THIOREDOXIN_1"/>
    <property type="match status" value="1"/>
</dbReference>
<dbReference type="NCBIfam" id="NF008229">
    <property type="entry name" value="PRK10996.1"/>
    <property type="match status" value="1"/>
</dbReference>
<gene>
    <name evidence="9" type="primary">trxC</name>
    <name evidence="9" type="ORF">R0135_10540</name>
</gene>
<evidence type="ECO:0000256" key="2">
    <source>
        <dbReference type="ARBA" id="ARBA00022448"/>
    </source>
</evidence>
<dbReference type="InterPro" id="IPR013766">
    <property type="entry name" value="Thioredoxin_domain"/>
</dbReference>
<keyword evidence="3" id="KW-0479">Metal-binding</keyword>
<keyword evidence="6" id="KW-0676">Redox-active center</keyword>
<keyword evidence="2" id="KW-0813">Transport</keyword>
<name>A0ABZ0I0R3_9GAMM</name>
<sequence>MSIDQSTSLEIICPDCTAVNRVPRAKLGDRPICGKCRKRLVDGEPIIGSDSNFSRFIQRSDLPVVVDFWARWCGPCVQFAPVFSAAAADMATRALFLKLDTEANPATAARFQIRSIPTLMVFHRGAELARLSGALPPAQFRQWLDQQLPAAT</sequence>
<organism evidence="9 10">
    <name type="scientific">Congregibacter variabilis</name>
    <dbReference type="NCBI Taxonomy" id="3081200"/>
    <lineage>
        <taxon>Bacteria</taxon>
        <taxon>Pseudomonadati</taxon>
        <taxon>Pseudomonadota</taxon>
        <taxon>Gammaproteobacteria</taxon>
        <taxon>Cellvibrionales</taxon>
        <taxon>Halieaceae</taxon>
        <taxon>Congregibacter</taxon>
    </lineage>
</organism>
<dbReference type="InterPro" id="IPR017937">
    <property type="entry name" value="Thioredoxin_CS"/>
</dbReference>
<dbReference type="PANTHER" id="PTHR45663">
    <property type="entry name" value="GEO12009P1"/>
    <property type="match status" value="1"/>
</dbReference>
<dbReference type="NCBIfam" id="TIGR01068">
    <property type="entry name" value="thioredoxin"/>
    <property type="match status" value="1"/>
</dbReference>
<evidence type="ECO:0000256" key="6">
    <source>
        <dbReference type="ARBA" id="ARBA00023284"/>
    </source>
</evidence>
<evidence type="ECO:0000313" key="9">
    <source>
        <dbReference type="EMBL" id="WOJ92224.1"/>
    </source>
</evidence>
<keyword evidence="5" id="KW-1015">Disulfide bond</keyword>
<proteinExistence type="inferred from homology"/>
<dbReference type="Proteomes" id="UP001626537">
    <property type="component" value="Chromosome"/>
</dbReference>
<keyword evidence="4" id="KW-0249">Electron transport</keyword>
<dbReference type="InterPro" id="IPR049299">
    <property type="entry name" value="Thio2_N"/>
</dbReference>
<evidence type="ECO:0000256" key="1">
    <source>
        <dbReference type="ARBA" id="ARBA00008987"/>
    </source>
</evidence>
<dbReference type="EMBL" id="CP136864">
    <property type="protein sequence ID" value="WOJ92224.1"/>
    <property type="molecule type" value="Genomic_DNA"/>
</dbReference>
<evidence type="ECO:0000256" key="4">
    <source>
        <dbReference type="ARBA" id="ARBA00022982"/>
    </source>
</evidence>
<evidence type="ECO:0000256" key="7">
    <source>
        <dbReference type="NCBIfam" id="TIGR01068"/>
    </source>
</evidence>
<dbReference type="Pfam" id="PF00085">
    <property type="entry name" value="Thioredoxin"/>
    <property type="match status" value="1"/>
</dbReference>
<dbReference type="Pfam" id="PF21352">
    <property type="entry name" value="Zn_ribbon_Thio2"/>
    <property type="match status" value="1"/>
</dbReference>
<reference evidence="9 10" key="1">
    <citation type="submission" date="2023-10" db="EMBL/GenBank/DDBJ databases">
        <title>Two novel species belonging to the OM43/NOR5 clade.</title>
        <authorList>
            <person name="Park M."/>
        </authorList>
    </citation>
    <scope>NUCLEOTIDE SEQUENCE [LARGE SCALE GENOMIC DNA]</scope>
    <source>
        <strain evidence="9 10">IMCC43200</strain>
    </source>
</reference>
<feature type="domain" description="Thioredoxin" evidence="8">
    <location>
        <begin position="25"/>
        <end position="149"/>
    </location>
</feature>
<dbReference type="PANTHER" id="PTHR45663:SF40">
    <property type="entry name" value="THIOREDOXIN 2"/>
    <property type="match status" value="1"/>
</dbReference>
<dbReference type="Gene3D" id="2.30.30.380">
    <property type="entry name" value="Zn-finger domain of Sec23/24"/>
    <property type="match status" value="1"/>
</dbReference>
<dbReference type="PROSITE" id="PS51352">
    <property type="entry name" value="THIOREDOXIN_2"/>
    <property type="match status" value="1"/>
</dbReference>